<dbReference type="EMBL" id="JYNX01000039">
    <property type="protein sequence ID" value="KMO77273.1"/>
    <property type="molecule type" value="Genomic_DNA"/>
</dbReference>
<reference evidence="9 10" key="1">
    <citation type="journal article" date="2015" name="Genome Biol. Evol.">
        <title>Characterization of Three Mycobacterium spp. with Potential Use in Bioremediation by Genome Sequencing and Comparative Genomics.</title>
        <authorList>
            <person name="Das S."/>
            <person name="Pettersson B.M."/>
            <person name="Behra P.R."/>
            <person name="Ramesh M."/>
            <person name="Dasgupta S."/>
            <person name="Bhattacharya A."/>
            <person name="Kirsebom L.A."/>
        </authorList>
    </citation>
    <scope>NUCLEOTIDE SEQUENCE [LARGE SCALE GENOMIC DNA]</scope>
    <source>
        <strain evidence="9 10">DSM 44219</strain>
    </source>
</reference>
<evidence type="ECO:0000313" key="9">
    <source>
        <dbReference type="EMBL" id="KMO77273.1"/>
    </source>
</evidence>
<feature type="transmembrane region" description="Helical" evidence="7">
    <location>
        <begin position="129"/>
        <end position="149"/>
    </location>
</feature>
<evidence type="ECO:0000259" key="8">
    <source>
        <dbReference type="Pfam" id="PF19053"/>
    </source>
</evidence>
<feature type="transmembrane region" description="Helical" evidence="7">
    <location>
        <begin position="205"/>
        <end position="224"/>
    </location>
</feature>
<dbReference type="InterPro" id="IPR024962">
    <property type="entry name" value="YukD-like"/>
</dbReference>
<dbReference type="InterPro" id="IPR044049">
    <property type="entry name" value="EccD_transm"/>
</dbReference>
<keyword evidence="6 7" id="KW-0472">Membrane</keyword>
<feature type="transmembrane region" description="Helical" evidence="7">
    <location>
        <begin position="383"/>
        <end position="403"/>
    </location>
</feature>
<dbReference type="Proteomes" id="UP000036176">
    <property type="component" value="Unassembled WGS sequence"/>
</dbReference>
<keyword evidence="3" id="KW-1003">Cell membrane</keyword>
<accession>A0A0J6W631</accession>
<comment type="similarity">
    <text evidence="2">Belongs to the EccD/Snm4 family.</text>
</comment>
<keyword evidence="5 7" id="KW-1133">Transmembrane helix</keyword>
<evidence type="ECO:0000256" key="1">
    <source>
        <dbReference type="ARBA" id="ARBA00004651"/>
    </source>
</evidence>
<evidence type="ECO:0000256" key="2">
    <source>
        <dbReference type="ARBA" id="ARBA00006162"/>
    </source>
</evidence>
<feature type="transmembrane region" description="Helical" evidence="7">
    <location>
        <begin position="359"/>
        <end position="377"/>
    </location>
</feature>
<sequence>MRHTRYGASYVACVIDTVCRVTVHEPVRQTTVDVVVPTGCAVGVLLPSIVDAVLGATDAPSEAIHWFLTRPGRVPMDPSATLRDNAVRDGDLVLLTAAPPPTPRVRPGDPAGVVSALVRDPVPRRTGPAAAVGLAVTVTLAAALAWSGWVSEQQSALWVAAALCAGSAVAAATEWAPQPLCTVLSVGAVVQAAVTGALSGVGGTWAPAALLAAGAALLMAVTLARSRTGAATALSGCAATAGAVAAAAGVQVAVASGVGATGALLTVLSLGLLSAAPTLTVVAAGLGPARSTVDAGRAQTAHRILTGSVAGWACTAVAGAVLVAADAGVPRVLAAAFSAVVATLLLLRQRVHADPTRRISLSAAGFAALAVTVWVSVTAAPHWAPWWCAAVAAAGAAALPRWLRGASPNPMSRWVVHLAEYAALAAVVPLAAWVAGVYDAVRAMTLP</sequence>
<gene>
    <name evidence="9" type="ORF">MCHUDSM44219_03504</name>
</gene>
<keyword evidence="4 7" id="KW-0812">Transmembrane</keyword>
<dbReference type="AlphaFoldDB" id="A0A0J6W631"/>
<dbReference type="NCBIfam" id="TIGR03920">
    <property type="entry name" value="T7SS_EccD"/>
    <property type="match status" value="1"/>
</dbReference>
<name>A0A0J6W631_MYCCU</name>
<keyword evidence="10" id="KW-1185">Reference proteome</keyword>
<dbReference type="GO" id="GO:0005886">
    <property type="term" value="C:plasma membrane"/>
    <property type="evidence" value="ECO:0007669"/>
    <property type="project" value="UniProtKB-SubCell"/>
</dbReference>
<evidence type="ECO:0000256" key="4">
    <source>
        <dbReference type="ARBA" id="ARBA00022692"/>
    </source>
</evidence>
<dbReference type="PATRIC" id="fig|1800.3.peg.3518"/>
<comment type="caution">
    <text evidence="9">The sequence shown here is derived from an EMBL/GenBank/DDBJ whole genome shotgun (WGS) entry which is preliminary data.</text>
</comment>
<dbReference type="Gene3D" id="3.10.20.90">
    <property type="entry name" value="Phosphatidylinositol 3-kinase Catalytic Subunit, Chain A, domain 1"/>
    <property type="match status" value="1"/>
</dbReference>
<evidence type="ECO:0000313" key="10">
    <source>
        <dbReference type="Proteomes" id="UP000036176"/>
    </source>
</evidence>
<feature type="transmembrane region" description="Helical" evidence="7">
    <location>
        <begin position="304"/>
        <end position="325"/>
    </location>
</feature>
<proteinExistence type="inferred from homology"/>
<evidence type="ECO:0000256" key="3">
    <source>
        <dbReference type="ARBA" id="ARBA00022475"/>
    </source>
</evidence>
<feature type="transmembrane region" description="Helical" evidence="7">
    <location>
        <begin position="415"/>
        <end position="438"/>
    </location>
</feature>
<dbReference type="InterPro" id="IPR006707">
    <property type="entry name" value="T7SS_EccD"/>
</dbReference>
<protein>
    <recommendedName>
        <fullName evidence="8">EccD-like transmembrane domain-containing protein</fullName>
    </recommendedName>
</protein>
<dbReference type="Pfam" id="PF19053">
    <property type="entry name" value="EccD"/>
    <property type="match status" value="1"/>
</dbReference>
<evidence type="ECO:0000256" key="7">
    <source>
        <dbReference type="SAM" id="Phobius"/>
    </source>
</evidence>
<feature type="domain" description="EccD-like transmembrane" evidence="8">
    <location>
        <begin position="125"/>
        <end position="444"/>
    </location>
</feature>
<organism evidence="9 10">
    <name type="scientific">Mycolicibacterium chubuense</name>
    <name type="common">Mycobacterium chubuense</name>
    <dbReference type="NCBI Taxonomy" id="1800"/>
    <lineage>
        <taxon>Bacteria</taxon>
        <taxon>Bacillati</taxon>
        <taxon>Actinomycetota</taxon>
        <taxon>Actinomycetes</taxon>
        <taxon>Mycobacteriales</taxon>
        <taxon>Mycobacteriaceae</taxon>
        <taxon>Mycolicibacterium</taxon>
    </lineage>
</organism>
<evidence type="ECO:0000256" key="5">
    <source>
        <dbReference type="ARBA" id="ARBA00022989"/>
    </source>
</evidence>
<dbReference type="Pfam" id="PF08817">
    <property type="entry name" value="YukD"/>
    <property type="match status" value="1"/>
</dbReference>
<feature type="transmembrane region" description="Helical" evidence="7">
    <location>
        <begin position="260"/>
        <end position="283"/>
    </location>
</feature>
<feature type="transmembrane region" description="Helical" evidence="7">
    <location>
        <begin position="231"/>
        <end position="254"/>
    </location>
</feature>
<evidence type="ECO:0000256" key="6">
    <source>
        <dbReference type="ARBA" id="ARBA00023136"/>
    </source>
</evidence>
<comment type="subcellular location">
    <subcellularLocation>
        <location evidence="1">Cell membrane</location>
        <topology evidence="1">Multi-pass membrane protein</topology>
    </subcellularLocation>
</comment>
<feature type="transmembrane region" description="Helical" evidence="7">
    <location>
        <begin position="331"/>
        <end position="347"/>
    </location>
</feature>